<dbReference type="InterPro" id="IPR018510">
    <property type="entry name" value="DAP_epimerase_AS"/>
</dbReference>
<feature type="binding site" evidence="8">
    <location>
        <begin position="243"/>
        <end position="244"/>
    </location>
    <ligand>
        <name>substrate</name>
    </ligand>
</feature>
<feature type="binding site" evidence="8">
    <location>
        <position position="66"/>
    </location>
    <ligand>
        <name>substrate</name>
    </ligand>
</feature>
<evidence type="ECO:0000256" key="7">
    <source>
        <dbReference type="ARBA" id="ARBA00051712"/>
    </source>
</evidence>
<evidence type="ECO:0000256" key="4">
    <source>
        <dbReference type="ARBA" id="ARBA00022605"/>
    </source>
</evidence>
<dbReference type="EC" id="5.1.1.7" evidence="3 8"/>
<dbReference type="SUPFAM" id="SSF54506">
    <property type="entry name" value="Diaminopimelate epimerase-like"/>
    <property type="match status" value="1"/>
</dbReference>
<dbReference type="Pfam" id="PF01678">
    <property type="entry name" value="DAP_epimerase"/>
    <property type="match status" value="2"/>
</dbReference>
<comment type="function">
    <text evidence="8">Catalyzes the stereoinversion of LL-2,6-diaminopimelate (L,L-DAP) to meso-diaminopimelate (meso-DAP), a precursor of L-lysine and an essential component of the bacterial peptidoglycan.</text>
</comment>
<evidence type="ECO:0000256" key="8">
    <source>
        <dbReference type="HAMAP-Rule" id="MF_00197"/>
    </source>
</evidence>
<accession>A0ABS9WHJ2</accession>
<evidence type="ECO:0000256" key="5">
    <source>
        <dbReference type="ARBA" id="ARBA00023154"/>
    </source>
</evidence>
<feature type="active site" description="Proton donor" evidence="8">
    <location>
        <position position="75"/>
    </location>
</feature>
<dbReference type="Proteomes" id="UP001430755">
    <property type="component" value="Unassembled WGS sequence"/>
</dbReference>
<name>A0ABS9WHJ2_9ACTN</name>
<feature type="site" description="Could be important to modulate the pK values of the two catalytic cysteine residues" evidence="8">
    <location>
        <position position="179"/>
    </location>
</feature>
<comment type="similarity">
    <text evidence="2 8">Belongs to the diaminopimelate epimerase family.</text>
</comment>
<dbReference type="PANTHER" id="PTHR31689:SF0">
    <property type="entry name" value="DIAMINOPIMELATE EPIMERASE"/>
    <property type="match status" value="1"/>
</dbReference>
<comment type="catalytic activity">
    <reaction evidence="7 8">
        <text>(2S,6S)-2,6-diaminopimelate = meso-2,6-diaminopimelate</text>
        <dbReference type="Rhea" id="RHEA:15393"/>
        <dbReference type="ChEBI" id="CHEBI:57609"/>
        <dbReference type="ChEBI" id="CHEBI:57791"/>
        <dbReference type="EC" id="5.1.1.7"/>
    </reaction>
</comment>
<comment type="subunit">
    <text evidence="8">Homodimer.</text>
</comment>
<feature type="binding site" evidence="8">
    <location>
        <begin position="253"/>
        <end position="254"/>
    </location>
    <ligand>
        <name>substrate</name>
    </ligand>
</feature>
<keyword evidence="6 8" id="KW-0413">Isomerase</keyword>
<dbReference type="EMBL" id="JAJMLW010000002">
    <property type="protein sequence ID" value="MCI2241952.1"/>
    <property type="molecule type" value="Genomic_DNA"/>
</dbReference>
<feature type="active site" evidence="9">
    <location>
        <position position="75"/>
    </location>
</feature>
<comment type="caution">
    <text evidence="8">Lacks conserved residue(s) required for the propagation of feature annotation.</text>
</comment>
<keyword evidence="11" id="KW-1185">Reference proteome</keyword>
<comment type="subcellular location">
    <subcellularLocation>
        <location evidence="8">Cytoplasm</location>
    </subcellularLocation>
</comment>
<dbReference type="InterPro" id="IPR001653">
    <property type="entry name" value="DAP_epimerase_DapF"/>
</dbReference>
<sequence>MEIEFAKLHGLGNDFVMIDDRAGELALSPDEVRALCDRHFGIGADGVILVRPPVGEGHAGYMHYVNADGTLAQMCGNGVRCFAKFLVDRGIAPSGPEGGELVADTLAGPRPIAFTVDGEGLLAEATVDMGEPVLDPAAVPVGAAPDATSPEGAPYVGELVLDTPWAPLTFCCVSMGNPHAVCFIDDFDALPDALFPDSLDKRLATLDVDAVGAFVEAHPAFPEKTNVEFAHAGDDAIAMRVFERGCGETLACGTGACATAVAASLTGRAGRTSTVRLRGGDLRIRWDDDGHVRMTGPAAQSFSGTVTIDRAR</sequence>
<comment type="caution">
    <text evidence="10">The sequence shown here is derived from an EMBL/GenBank/DDBJ whole genome shotgun (WGS) entry which is preliminary data.</text>
</comment>
<feature type="binding site" evidence="8">
    <location>
        <position position="177"/>
    </location>
    <ligand>
        <name>substrate</name>
    </ligand>
</feature>
<feature type="binding site" evidence="8">
    <location>
        <position position="226"/>
    </location>
    <ligand>
        <name>substrate</name>
    </ligand>
</feature>
<feature type="binding site" evidence="8">
    <location>
        <position position="13"/>
    </location>
    <ligand>
        <name>substrate</name>
    </ligand>
</feature>
<dbReference type="PROSITE" id="PS01326">
    <property type="entry name" value="DAP_EPIMERASE"/>
    <property type="match status" value="1"/>
</dbReference>
<dbReference type="PANTHER" id="PTHR31689">
    <property type="entry name" value="DIAMINOPIMELATE EPIMERASE, CHLOROPLASTIC"/>
    <property type="match status" value="1"/>
</dbReference>
<dbReference type="Gene3D" id="3.10.310.10">
    <property type="entry name" value="Diaminopimelate Epimerase, Chain A, domain 1"/>
    <property type="match status" value="2"/>
</dbReference>
<keyword evidence="8" id="KW-0963">Cytoplasm</keyword>
<keyword evidence="4 8" id="KW-0028">Amino-acid biosynthesis</keyword>
<organism evidence="10 11">
    <name type="scientific">Adlercreutzia faecimuris</name>
    <dbReference type="NCBI Taxonomy" id="2897341"/>
    <lineage>
        <taxon>Bacteria</taxon>
        <taxon>Bacillati</taxon>
        <taxon>Actinomycetota</taxon>
        <taxon>Coriobacteriia</taxon>
        <taxon>Eggerthellales</taxon>
        <taxon>Eggerthellaceae</taxon>
        <taxon>Adlercreutzia</taxon>
    </lineage>
</organism>
<dbReference type="RefSeq" id="WP_242164698.1">
    <property type="nucleotide sequence ID" value="NZ_JAJMLW010000002.1"/>
</dbReference>
<dbReference type="NCBIfam" id="TIGR00652">
    <property type="entry name" value="DapF"/>
    <property type="match status" value="1"/>
</dbReference>
<reference evidence="10" key="1">
    <citation type="submission" date="2021-11" db="EMBL/GenBank/DDBJ databases">
        <title>A Novel Adlercreutzia Species, isolated from a Allomyrina dichotoma larva feces.</title>
        <authorList>
            <person name="Suh M.K."/>
        </authorList>
    </citation>
    <scope>NUCLEOTIDE SEQUENCE</scope>
    <source>
        <strain evidence="10">JBNU-10</strain>
    </source>
</reference>
<comment type="pathway">
    <text evidence="1 8">Amino-acid biosynthesis; L-lysine biosynthesis via DAP pathway; DL-2,6-diaminopimelate from LL-2,6-diaminopimelate: step 1/1.</text>
</comment>
<protein>
    <recommendedName>
        <fullName evidence="3 8">Diaminopimelate epimerase</fullName>
        <shortName evidence="8">DAP epimerase</shortName>
        <ecNumber evidence="3 8">5.1.1.7</ecNumber>
    </recommendedName>
    <alternativeName>
        <fullName evidence="8">PLP-independent amino acid racemase</fullName>
    </alternativeName>
</protein>
<keyword evidence="5 8" id="KW-0457">Lysine biosynthesis</keyword>
<dbReference type="GO" id="GO:0008837">
    <property type="term" value="F:diaminopimelate epimerase activity"/>
    <property type="evidence" value="ECO:0007669"/>
    <property type="project" value="UniProtKB-EC"/>
</dbReference>
<feature type="binding site" evidence="8">
    <location>
        <begin position="76"/>
        <end position="77"/>
    </location>
    <ligand>
        <name>substrate</name>
    </ligand>
</feature>
<evidence type="ECO:0000256" key="3">
    <source>
        <dbReference type="ARBA" id="ARBA00013080"/>
    </source>
</evidence>
<evidence type="ECO:0000256" key="6">
    <source>
        <dbReference type="ARBA" id="ARBA00023235"/>
    </source>
</evidence>
<feature type="active site" description="Proton acceptor" evidence="8">
    <location>
        <position position="252"/>
    </location>
</feature>
<evidence type="ECO:0000256" key="1">
    <source>
        <dbReference type="ARBA" id="ARBA00005196"/>
    </source>
</evidence>
<proteinExistence type="inferred from homology"/>
<evidence type="ECO:0000256" key="2">
    <source>
        <dbReference type="ARBA" id="ARBA00010219"/>
    </source>
</evidence>
<evidence type="ECO:0000313" key="11">
    <source>
        <dbReference type="Proteomes" id="UP001430755"/>
    </source>
</evidence>
<dbReference type="HAMAP" id="MF_00197">
    <property type="entry name" value="DAP_epimerase"/>
    <property type="match status" value="1"/>
</dbReference>
<gene>
    <name evidence="8 10" type="primary">dapF</name>
    <name evidence="10" type="ORF">LPT13_06260</name>
</gene>
<feature type="site" description="Could be important to modulate the pK values of the two catalytic cysteine residues" evidence="8">
    <location>
        <position position="243"/>
    </location>
</feature>
<evidence type="ECO:0000313" key="10">
    <source>
        <dbReference type="EMBL" id="MCI2241952.1"/>
    </source>
</evidence>
<evidence type="ECO:0000256" key="9">
    <source>
        <dbReference type="PROSITE-ProRule" id="PRU10125"/>
    </source>
</evidence>